<organism evidence="2 3">
    <name type="scientific">Actinomadura viridis</name>
    <dbReference type="NCBI Taxonomy" id="58110"/>
    <lineage>
        <taxon>Bacteria</taxon>
        <taxon>Bacillati</taxon>
        <taxon>Actinomycetota</taxon>
        <taxon>Actinomycetes</taxon>
        <taxon>Streptosporangiales</taxon>
        <taxon>Thermomonosporaceae</taxon>
        <taxon>Actinomadura</taxon>
    </lineage>
</organism>
<dbReference type="Pfam" id="PF10117">
    <property type="entry name" value="McrBC"/>
    <property type="match status" value="1"/>
</dbReference>
<dbReference type="InterPro" id="IPR019292">
    <property type="entry name" value="McrC"/>
</dbReference>
<keyword evidence="3" id="KW-1185">Reference proteome</keyword>
<name>A0A931DBX0_9ACTN</name>
<comment type="caution">
    <text evidence="2">The sequence shown here is derived from an EMBL/GenBank/DDBJ whole genome shotgun (WGS) entry which is preliminary data.</text>
</comment>
<accession>A0A931DBX0</accession>
<dbReference type="EMBL" id="JADOUA010000001">
    <property type="protein sequence ID" value="MBG6086049.1"/>
    <property type="molecule type" value="Genomic_DNA"/>
</dbReference>
<dbReference type="PANTHER" id="PTHR38733">
    <property type="entry name" value="PROTEIN MCRC"/>
    <property type="match status" value="1"/>
</dbReference>
<gene>
    <name evidence="2" type="ORF">IW256_000162</name>
</gene>
<dbReference type="PANTHER" id="PTHR38733:SF1">
    <property type="entry name" value="TYPE IV METHYL-DIRECTED RESTRICTION ENZYME ECOKMCRBC"/>
    <property type="match status" value="1"/>
</dbReference>
<evidence type="ECO:0000313" key="3">
    <source>
        <dbReference type="Proteomes" id="UP000614047"/>
    </source>
</evidence>
<protein>
    <submittedName>
        <fullName evidence="2">5-methylcytosine-specific restriction enzyme subunit McrC</fullName>
    </submittedName>
</protein>
<dbReference type="RefSeq" id="WP_197009104.1">
    <property type="nucleotide sequence ID" value="NZ_BAABES010000014.1"/>
</dbReference>
<sequence>MRPIEVDEHKRRIEPNLEPGPADLEATGSPDLAKRITLRWLRGNVLDIKAGSHIGVVNLDCVCIRVRPKLAGSELGVLQMLDYASGVESLRDIGLLQQLGEGLDLRDLVCLLLNQECDRLLQHGLRRDYLRREEALPVVRGRLLADRQVLHRFGRLDRLECRYDERSGDIDDNRLCAAALWLAARTARASAVREHARRLAAQFTAHCGTVGFDARATVERLTYHRANEHYRNAHRWAAMLIGHKAFGNLYTTSGITTPAFMIDMNGLFEDFVVRLLRDAVAGTDISVRRQDTLRSAITKADGRAYTRITPDLQLVRGHGPGTWRCSVDAKYKLYTDRRLSTADLYQSFAYAHALSSSSDTTPPTAYLLYAADHDRPPETVTLHRRDRAASARVTSMPINVRAILAALAAGDPPPLQIPFHALGR</sequence>
<feature type="region of interest" description="Disordered" evidence="1">
    <location>
        <begin position="1"/>
        <end position="28"/>
    </location>
</feature>
<evidence type="ECO:0000256" key="1">
    <source>
        <dbReference type="SAM" id="MobiDB-lite"/>
    </source>
</evidence>
<dbReference type="Proteomes" id="UP000614047">
    <property type="component" value="Unassembled WGS sequence"/>
</dbReference>
<evidence type="ECO:0000313" key="2">
    <source>
        <dbReference type="EMBL" id="MBG6086049.1"/>
    </source>
</evidence>
<reference evidence="2" key="1">
    <citation type="submission" date="2020-11" db="EMBL/GenBank/DDBJ databases">
        <title>Sequencing the genomes of 1000 actinobacteria strains.</title>
        <authorList>
            <person name="Klenk H.-P."/>
        </authorList>
    </citation>
    <scope>NUCLEOTIDE SEQUENCE</scope>
    <source>
        <strain evidence="2">DSM 43175</strain>
    </source>
</reference>
<feature type="compositionally biased region" description="Basic and acidic residues" evidence="1">
    <location>
        <begin position="1"/>
        <end position="15"/>
    </location>
</feature>
<dbReference type="AlphaFoldDB" id="A0A931DBX0"/>
<proteinExistence type="predicted"/>